<dbReference type="GO" id="GO:0005737">
    <property type="term" value="C:cytoplasm"/>
    <property type="evidence" value="ECO:0007669"/>
    <property type="project" value="TreeGrafter"/>
</dbReference>
<dbReference type="GO" id="GO:0046872">
    <property type="term" value="F:metal ion binding"/>
    <property type="evidence" value="ECO:0007669"/>
    <property type="project" value="UniProtKB-KW"/>
</dbReference>
<dbReference type="Pfam" id="PF13023">
    <property type="entry name" value="HD_3"/>
    <property type="match status" value="1"/>
</dbReference>
<proteinExistence type="predicted"/>
<keyword evidence="1" id="KW-0479">Metal-binding</keyword>
<dbReference type="EMBL" id="KF900464">
    <property type="protein sequence ID" value="AIE95884.1"/>
    <property type="molecule type" value="Genomic_DNA"/>
</dbReference>
<accession>A0A075FXA7</accession>
<evidence type="ECO:0000313" key="4">
    <source>
        <dbReference type="EMBL" id="AIE95884.1"/>
    </source>
</evidence>
<dbReference type="Gene3D" id="1.10.3210.10">
    <property type="entry name" value="Hypothetical protein af1432"/>
    <property type="match status" value="1"/>
</dbReference>
<dbReference type="InterPro" id="IPR006674">
    <property type="entry name" value="HD_domain"/>
</dbReference>
<dbReference type="SUPFAM" id="SSF109604">
    <property type="entry name" value="HD-domain/PDEase-like"/>
    <property type="match status" value="1"/>
</dbReference>
<evidence type="ECO:0000256" key="2">
    <source>
        <dbReference type="ARBA" id="ARBA00022801"/>
    </source>
</evidence>
<dbReference type="PANTHER" id="PTHR11845:SF13">
    <property type="entry name" value="5'-DEOXYNUCLEOTIDASE HDDC2"/>
    <property type="match status" value="1"/>
</dbReference>
<keyword evidence="2 4" id="KW-0378">Hydrolase</keyword>
<feature type="domain" description="HD" evidence="3">
    <location>
        <begin position="13"/>
        <end position="162"/>
    </location>
</feature>
<dbReference type="AlphaFoldDB" id="A0A075FXA7"/>
<dbReference type="GO" id="GO:0002953">
    <property type="term" value="F:5'-deoxynucleotidase activity"/>
    <property type="evidence" value="ECO:0007669"/>
    <property type="project" value="InterPro"/>
</dbReference>
<dbReference type="InterPro" id="IPR039356">
    <property type="entry name" value="YfbR/HDDC2"/>
</dbReference>
<evidence type="ECO:0000256" key="1">
    <source>
        <dbReference type="ARBA" id="ARBA00022723"/>
    </source>
</evidence>
<sequence>MNVKDLKKIFLHIEDLKTVKRKGWVIRSKVKEVESVADHSYAATSIAMIISDLAGTNTEKVMKMMLIHDLPEGIIGDLVPGENANKDSDEEEAIRNILGNLPGKIRTEYSEIWNEFKINETKESQLVHEIDKLELIIQLSLYRDYMSKEAFNEFLQSSKKIIKFDFNRELINEVLKEIE</sequence>
<name>A0A075FXA7_9ARCH</name>
<protein>
    <submittedName>
        <fullName evidence="4">Metal dependent phosphohydrolase</fullName>
    </submittedName>
</protein>
<reference evidence="4" key="1">
    <citation type="journal article" date="2014" name="Genome Biol. Evol.">
        <title>Pangenome evidence for extensive interdomain horizontal transfer affecting lineage core and shell genes in uncultured planktonic thaumarchaeota and euryarchaeota.</title>
        <authorList>
            <person name="Deschamps P."/>
            <person name="Zivanovic Y."/>
            <person name="Moreira D."/>
            <person name="Rodriguez-Valera F."/>
            <person name="Lopez-Garcia P."/>
        </authorList>
    </citation>
    <scope>NUCLEOTIDE SEQUENCE</scope>
</reference>
<organism evidence="4">
    <name type="scientific">uncultured marine thaumarchaeote AD1000_71_A04</name>
    <dbReference type="NCBI Taxonomy" id="1455935"/>
    <lineage>
        <taxon>Archaea</taxon>
        <taxon>Nitrososphaerota</taxon>
        <taxon>environmental samples</taxon>
    </lineage>
</organism>
<dbReference type="PANTHER" id="PTHR11845">
    <property type="entry name" value="5'-DEOXYNUCLEOTIDASE HDDC2"/>
    <property type="match status" value="1"/>
</dbReference>
<evidence type="ECO:0000259" key="3">
    <source>
        <dbReference type="Pfam" id="PF13023"/>
    </source>
</evidence>